<dbReference type="PANTHER" id="PTHR38436:SF3">
    <property type="entry name" value="CARBOXYMETHYLENEBUTENOLIDASE-RELATED"/>
    <property type="match status" value="1"/>
</dbReference>
<dbReference type="GO" id="GO:0030638">
    <property type="term" value="P:polyketide metabolic process"/>
    <property type="evidence" value="ECO:0007669"/>
    <property type="project" value="InterPro"/>
</dbReference>
<dbReference type="InterPro" id="IPR032710">
    <property type="entry name" value="NTF2-like_dom_sf"/>
</dbReference>
<proteinExistence type="predicted"/>
<dbReference type="AlphaFoldDB" id="A0AAJ0BBZ1"/>
<accession>A0AAJ0BBZ1</accession>
<dbReference type="Gene3D" id="3.10.450.50">
    <property type="match status" value="1"/>
</dbReference>
<dbReference type="SUPFAM" id="SSF54427">
    <property type="entry name" value="NTF2-like"/>
    <property type="match status" value="1"/>
</dbReference>
<protein>
    <submittedName>
        <fullName evidence="1">Uncharacterized protein</fullName>
    </submittedName>
</protein>
<dbReference type="PANTHER" id="PTHR38436">
    <property type="entry name" value="POLYKETIDE CYCLASE SNOAL-LIKE DOMAIN"/>
    <property type="match status" value="1"/>
</dbReference>
<dbReference type="Proteomes" id="UP001239445">
    <property type="component" value="Unassembled WGS sequence"/>
</dbReference>
<name>A0AAJ0BBZ1_9PEZI</name>
<reference evidence="1" key="1">
    <citation type="submission" date="2023-06" db="EMBL/GenBank/DDBJ databases">
        <title>Genome-scale phylogeny and comparative genomics of the fungal order Sordariales.</title>
        <authorList>
            <consortium name="Lawrence Berkeley National Laboratory"/>
            <person name="Hensen N."/>
            <person name="Bonometti L."/>
            <person name="Westerberg I."/>
            <person name="Brannstrom I.O."/>
            <person name="Guillou S."/>
            <person name="Cros-Aarteil S."/>
            <person name="Calhoun S."/>
            <person name="Haridas S."/>
            <person name="Kuo A."/>
            <person name="Mondo S."/>
            <person name="Pangilinan J."/>
            <person name="Riley R."/>
            <person name="Labutti K."/>
            <person name="Andreopoulos B."/>
            <person name="Lipzen A."/>
            <person name="Chen C."/>
            <person name="Yanf M."/>
            <person name="Daum C."/>
            <person name="Ng V."/>
            <person name="Clum A."/>
            <person name="Steindorff A."/>
            <person name="Ohm R."/>
            <person name="Martin F."/>
            <person name="Silar P."/>
            <person name="Natvig D."/>
            <person name="Lalanne C."/>
            <person name="Gautier V."/>
            <person name="Ament-Velasquez S.L."/>
            <person name="Kruys A."/>
            <person name="Hutchinson M.I."/>
            <person name="Powell A.J."/>
            <person name="Barry K."/>
            <person name="Miller A.N."/>
            <person name="Grigoriev I.V."/>
            <person name="Debuchy R."/>
            <person name="Gladieux P."/>
            <person name="Thoren M.H."/>
            <person name="Johannesson H."/>
        </authorList>
    </citation>
    <scope>NUCLEOTIDE SEQUENCE</scope>
    <source>
        <strain evidence="1">PSN4</strain>
    </source>
</reference>
<evidence type="ECO:0000313" key="2">
    <source>
        <dbReference type="Proteomes" id="UP001239445"/>
    </source>
</evidence>
<gene>
    <name evidence="1" type="ORF">QBC47DRAFT_380509</name>
</gene>
<dbReference type="InterPro" id="IPR009959">
    <property type="entry name" value="Cyclase_SnoaL-like"/>
</dbReference>
<comment type="caution">
    <text evidence="1">The sequence shown here is derived from an EMBL/GenBank/DDBJ whole genome shotgun (WGS) entry which is preliminary data.</text>
</comment>
<organism evidence="1 2">
    <name type="scientific">Echria macrotheca</name>
    <dbReference type="NCBI Taxonomy" id="438768"/>
    <lineage>
        <taxon>Eukaryota</taxon>
        <taxon>Fungi</taxon>
        <taxon>Dikarya</taxon>
        <taxon>Ascomycota</taxon>
        <taxon>Pezizomycotina</taxon>
        <taxon>Sordariomycetes</taxon>
        <taxon>Sordariomycetidae</taxon>
        <taxon>Sordariales</taxon>
        <taxon>Schizotheciaceae</taxon>
        <taxon>Echria</taxon>
    </lineage>
</organism>
<sequence length="347" mass="37159">MATSSDPIPPLPSATPVSVTADITIHPPLSRRGTGPGLLLVVSSDLDLSSHEKSLDPPPLQKWAEESFAVAQITVGDDASGLSEQLAVALAELKKLPECESADKVAVVVIKSSVDATLLSALQSRPEIAAGVFYGGAPPSAPGFPALAHLPGTADASQSPVKAHAYPGAGAYFLVPAHADFRSGPASVAHTRTLVFLKPILGGPYFDLEAIWEEHTMYEFADRSVERTMATMVQQPYVNNIPTVTGGVGREFLTGFYRDHFIFSNPADSAMELVSRTIGVDRIIDEFVFSCTHDKVIGWMLPGIPATGKKFEYRVPVMGEETAKKLIDENSVESNEMLGFKLREVAE</sequence>
<keyword evidence="2" id="KW-1185">Reference proteome</keyword>
<evidence type="ECO:0000313" key="1">
    <source>
        <dbReference type="EMBL" id="KAK1755483.1"/>
    </source>
</evidence>
<dbReference type="EMBL" id="MU839833">
    <property type="protein sequence ID" value="KAK1755483.1"/>
    <property type="molecule type" value="Genomic_DNA"/>
</dbReference>